<evidence type="ECO:0000313" key="6">
    <source>
        <dbReference type="EMBL" id="ACJ83639.1"/>
    </source>
</evidence>
<dbReference type="GO" id="GO:0016791">
    <property type="term" value="F:phosphatase activity"/>
    <property type="evidence" value="ECO:0007669"/>
    <property type="project" value="InterPro"/>
</dbReference>
<protein>
    <recommendedName>
        <fullName evidence="4">D-fructose-1,6-bisphosphate 1-phosphohydrolase</fullName>
    </recommendedName>
</protein>
<dbReference type="ExpressionAtlas" id="B7FG27">
    <property type="expression patterns" value="differential"/>
</dbReference>
<evidence type="ECO:0000256" key="2">
    <source>
        <dbReference type="ARBA" id="ARBA00022723"/>
    </source>
</evidence>
<dbReference type="AlphaFoldDB" id="B7FG27"/>
<proteinExistence type="evidence at transcript level"/>
<keyword evidence="3" id="KW-0460">Magnesium</keyword>
<feature type="domain" description="Fructose-1-6-bisphosphatase class 1 C-terminal" evidence="5">
    <location>
        <begin position="14"/>
        <end position="60"/>
    </location>
</feature>
<evidence type="ECO:0000259" key="5">
    <source>
        <dbReference type="Pfam" id="PF18913"/>
    </source>
</evidence>
<dbReference type="Gene3D" id="3.40.190.80">
    <property type="match status" value="1"/>
</dbReference>
<evidence type="ECO:0000256" key="1">
    <source>
        <dbReference type="ARBA" id="ARBA00005215"/>
    </source>
</evidence>
<name>B7FG27_MEDTR</name>
<dbReference type="InterPro" id="IPR044015">
    <property type="entry name" value="FBPase_C_dom"/>
</dbReference>
<dbReference type="Pfam" id="PF18913">
    <property type="entry name" value="FBPase_C"/>
    <property type="match status" value="1"/>
</dbReference>
<evidence type="ECO:0000256" key="4">
    <source>
        <dbReference type="ARBA" id="ARBA00032973"/>
    </source>
</evidence>
<dbReference type="GO" id="GO:0046872">
    <property type="term" value="F:metal ion binding"/>
    <property type="evidence" value="ECO:0007669"/>
    <property type="project" value="UniProtKB-KW"/>
</dbReference>
<dbReference type="InterPro" id="IPR000146">
    <property type="entry name" value="FBPase_class-1"/>
</dbReference>
<accession>B7FG27</accession>
<dbReference type="GO" id="GO:0005975">
    <property type="term" value="P:carbohydrate metabolic process"/>
    <property type="evidence" value="ECO:0007669"/>
    <property type="project" value="InterPro"/>
</dbReference>
<dbReference type="EMBL" id="BT050972">
    <property type="protein sequence ID" value="ACJ83639.1"/>
    <property type="molecule type" value="mRNA"/>
</dbReference>
<evidence type="ECO:0000256" key="3">
    <source>
        <dbReference type="ARBA" id="ARBA00022842"/>
    </source>
</evidence>
<organism evidence="6">
    <name type="scientific">Medicago truncatula</name>
    <name type="common">Barrel medic</name>
    <name type="synonym">Medicago tribuloides</name>
    <dbReference type="NCBI Taxonomy" id="3880"/>
    <lineage>
        <taxon>Eukaryota</taxon>
        <taxon>Viridiplantae</taxon>
        <taxon>Streptophyta</taxon>
        <taxon>Embryophyta</taxon>
        <taxon>Tracheophyta</taxon>
        <taxon>Spermatophyta</taxon>
        <taxon>Magnoliopsida</taxon>
        <taxon>eudicotyledons</taxon>
        <taxon>Gunneridae</taxon>
        <taxon>Pentapetalae</taxon>
        <taxon>rosids</taxon>
        <taxon>fabids</taxon>
        <taxon>Fabales</taxon>
        <taxon>Fabaceae</taxon>
        <taxon>Papilionoideae</taxon>
        <taxon>50 kb inversion clade</taxon>
        <taxon>NPAAA clade</taxon>
        <taxon>Hologalegina</taxon>
        <taxon>IRL clade</taxon>
        <taxon>Trifolieae</taxon>
        <taxon>Medicago</taxon>
    </lineage>
</organism>
<sequence>MYGEFVLTQENLQIPKSGKIYSFNEGNYKLWDDNLKKYIDDLKEPGANGKPYSARYIGSFGR</sequence>
<dbReference type="PANTHER" id="PTHR11556">
    <property type="entry name" value="FRUCTOSE-1,6-BISPHOSPHATASE-RELATED"/>
    <property type="match status" value="1"/>
</dbReference>
<keyword evidence="2" id="KW-0479">Metal-binding</keyword>
<dbReference type="SUPFAM" id="SSF56655">
    <property type="entry name" value="Carbohydrate phosphatase"/>
    <property type="match status" value="1"/>
</dbReference>
<dbReference type="PANTHER" id="PTHR11556:SF1">
    <property type="entry name" value="FRUCTOSE-BISPHOSPHATASE"/>
    <property type="match status" value="1"/>
</dbReference>
<reference evidence="6" key="1">
    <citation type="submission" date="2008-12" db="EMBL/GenBank/DDBJ databases">
        <title>Medicago truncatula full length cdna cloning project.</title>
        <authorList>
            <person name="Moskal W."/>
            <person name="Chan A."/>
            <person name="Cheung F."/>
            <person name="Xiao Y."/>
            <person name="Town C.D."/>
        </authorList>
    </citation>
    <scope>NUCLEOTIDE SEQUENCE</scope>
</reference>
<comment type="pathway">
    <text evidence="1">Carbohydrate biosynthesis; Calvin cycle.</text>
</comment>